<dbReference type="OrthoDB" id="446113at2759"/>
<evidence type="ECO:0000256" key="3">
    <source>
        <dbReference type="SAM" id="MobiDB-lite"/>
    </source>
</evidence>
<protein>
    <submittedName>
        <fullName evidence="5">FOG: RRM domain</fullName>
    </submittedName>
</protein>
<dbReference type="AlphaFoldDB" id="A0A0P1BAK3"/>
<evidence type="ECO:0000313" key="6">
    <source>
        <dbReference type="Proteomes" id="UP000054845"/>
    </source>
</evidence>
<dbReference type="InterPro" id="IPR012677">
    <property type="entry name" value="Nucleotide-bd_a/b_plait_sf"/>
</dbReference>
<evidence type="ECO:0000313" key="5">
    <source>
        <dbReference type="EMBL" id="CEH12398.1"/>
    </source>
</evidence>
<feature type="region of interest" description="Disordered" evidence="3">
    <location>
        <begin position="443"/>
        <end position="495"/>
    </location>
</feature>
<feature type="region of interest" description="Disordered" evidence="3">
    <location>
        <begin position="1"/>
        <end position="125"/>
    </location>
</feature>
<feature type="compositionally biased region" description="Polar residues" evidence="3">
    <location>
        <begin position="766"/>
        <end position="799"/>
    </location>
</feature>
<feature type="region of interest" description="Disordered" evidence="3">
    <location>
        <begin position="886"/>
        <end position="965"/>
    </location>
</feature>
<feature type="compositionally biased region" description="Basic and acidic residues" evidence="3">
    <location>
        <begin position="953"/>
        <end position="965"/>
    </location>
</feature>
<keyword evidence="1 2" id="KW-0694">RNA-binding</keyword>
<feature type="compositionally biased region" description="Basic and acidic residues" evidence="3">
    <location>
        <begin position="25"/>
        <end position="39"/>
    </location>
</feature>
<accession>A0A0P1BAK3</accession>
<feature type="domain" description="RRM" evidence="4">
    <location>
        <begin position="325"/>
        <end position="444"/>
    </location>
</feature>
<dbReference type="STRING" id="401625.A0A0P1BAK3"/>
<keyword evidence="6" id="KW-1185">Reference proteome</keyword>
<evidence type="ECO:0000256" key="2">
    <source>
        <dbReference type="PROSITE-ProRule" id="PRU00176"/>
    </source>
</evidence>
<dbReference type="Pfam" id="PF00076">
    <property type="entry name" value="RRM_1"/>
    <property type="match status" value="2"/>
</dbReference>
<feature type="compositionally biased region" description="Low complexity" evidence="3">
    <location>
        <begin position="56"/>
        <end position="74"/>
    </location>
</feature>
<dbReference type="GO" id="GO:0003723">
    <property type="term" value="F:RNA binding"/>
    <property type="evidence" value="ECO:0007669"/>
    <property type="project" value="UniProtKB-UniRule"/>
</dbReference>
<feature type="compositionally biased region" description="Basic and acidic residues" evidence="3">
    <location>
        <begin position="240"/>
        <end position="252"/>
    </location>
</feature>
<dbReference type="SUPFAM" id="SSF54928">
    <property type="entry name" value="RNA-binding domain, RBD"/>
    <property type="match status" value="1"/>
</dbReference>
<feature type="domain" description="RRM" evidence="4">
    <location>
        <begin position="585"/>
        <end position="657"/>
    </location>
</feature>
<dbReference type="PANTHER" id="PTHR48027">
    <property type="entry name" value="HETEROGENEOUS NUCLEAR RIBONUCLEOPROTEIN 87F-RELATED"/>
    <property type="match status" value="1"/>
</dbReference>
<dbReference type="Gene3D" id="3.30.70.330">
    <property type="match status" value="2"/>
</dbReference>
<name>A0A0P1BAK3_9BASI</name>
<feature type="region of interest" description="Disordered" evidence="3">
    <location>
        <begin position="751"/>
        <end position="816"/>
    </location>
</feature>
<proteinExistence type="predicted"/>
<dbReference type="Proteomes" id="UP000054845">
    <property type="component" value="Unassembled WGS sequence"/>
</dbReference>
<dbReference type="SMART" id="SM00360">
    <property type="entry name" value="RRM"/>
    <property type="match status" value="2"/>
</dbReference>
<dbReference type="EMBL" id="CCYA01000149">
    <property type="protein sequence ID" value="CEH12398.1"/>
    <property type="molecule type" value="Genomic_DNA"/>
</dbReference>
<dbReference type="CDD" id="cd12346">
    <property type="entry name" value="RRM3_NGR1_NAM8_like"/>
    <property type="match status" value="1"/>
</dbReference>
<evidence type="ECO:0000256" key="1">
    <source>
        <dbReference type="ARBA" id="ARBA00022884"/>
    </source>
</evidence>
<feature type="compositionally biased region" description="Low complexity" evidence="3">
    <location>
        <begin position="81"/>
        <end position="95"/>
    </location>
</feature>
<dbReference type="InterPro" id="IPR052462">
    <property type="entry name" value="SLIRP/GR-RBP-like"/>
</dbReference>
<feature type="compositionally biased region" description="Basic and acidic residues" evidence="3">
    <location>
        <begin position="114"/>
        <end position="125"/>
    </location>
</feature>
<dbReference type="PROSITE" id="PS50102">
    <property type="entry name" value="RRM"/>
    <property type="match status" value="2"/>
</dbReference>
<sequence>MDSTPPHLKPPGLEAELPAPTWAAPREDTLLPLGHEKVNARHSFGSRLDPQQPELSSASKVSSPGASGSPLGLGQQFRPPSKISHSSSSASQQSSTGPLPVRYDEVPAWNEGQRQGREVQDVNTPAERHLHRDHSHANPHMSHQVDLGGSVGGFQAPHLDRRHSGATHDWQRQYPTASHREYAQVDNQQPTHEDKVSSSDSRAWGSAHHSSTAASSFGFAGYDGAAQGPWFGPTSSMRSGELEPGSHPDGLRPHAWLQSGTVAEPAAPFPSSHSAGWTASRAERYAFPTPQSPSTITAQRAANPSFQAQTRPLSEVAAVGGETEFSIFVGDLSPHVREEDLVSSFLSPPVYPPSHPISIARAHAQQARGDYSPPLRWGPAPFRSTKSAKIMTDPSTGASRGFGFVRFVDGEDCSRALTEMQGVVITPANGRGPGRPLRVCTATPKNRNSSGAGAPLTAPSSAVDGLRSGGPPEAYANAQSAYPTAGRPVPPGPGPSQIYALGVDASFYAGHQDGMFAPPGSAARVGDEYGAAAGYGVQSSPPFSGSRSEVTVSTLPPPTMSAKFEPVLEMPSMGGTDSAMDPNNTTVFVGGLSSLISEETLKTFFVPFGEITYVKIPPGKGCGFVQFVNKGDAQRAIERMQGFPIGGGRIRLSWGRSQGDKAAAAAANAASQAAQIGQLANLSGLGSLNAQQLTQLAGLSSALSAVQNARPPAAPSASTPAASSTSDLIRHLSALSEAAAQGNNNSAGHGAISTFGAAPPPPIGTGFSSHSSLPLPSGASSYNEQNASIPGVSSSSDFLQQRPRKDFQAQGGQRSGINPAEVQHHLEALLQSLGRGASSPTTAQQSASELTDRFASFGIRAPSTAQTGVSYPVDSTERVRSQTYDTTHYSVQQPQPQPPPLPLSARPQSQPWNQPGSTPRSALPAYLRPSEAAETWSRPDMFSPFSPASSPKPRRDASSELERTP</sequence>
<feature type="region of interest" description="Disordered" evidence="3">
    <location>
        <begin position="231"/>
        <end position="254"/>
    </location>
</feature>
<reference evidence="5 6" key="1">
    <citation type="submission" date="2014-09" db="EMBL/GenBank/DDBJ databases">
        <authorList>
            <person name="Magalhaes I.L.F."/>
            <person name="Oliveira U."/>
            <person name="Santos F.R."/>
            <person name="Vidigal T.H.D.A."/>
            <person name="Brescovit A.D."/>
            <person name="Santos A.J."/>
        </authorList>
    </citation>
    <scope>NUCLEOTIDE SEQUENCE [LARGE SCALE GENOMIC DNA]</scope>
</reference>
<dbReference type="InterPro" id="IPR000504">
    <property type="entry name" value="RRM_dom"/>
</dbReference>
<feature type="compositionally biased region" description="Low complexity" evidence="3">
    <location>
        <begin position="942"/>
        <end position="951"/>
    </location>
</feature>
<organism evidence="5 6">
    <name type="scientific">Ceraceosorus bombacis</name>
    <dbReference type="NCBI Taxonomy" id="401625"/>
    <lineage>
        <taxon>Eukaryota</taxon>
        <taxon>Fungi</taxon>
        <taxon>Dikarya</taxon>
        <taxon>Basidiomycota</taxon>
        <taxon>Ustilaginomycotina</taxon>
        <taxon>Exobasidiomycetes</taxon>
        <taxon>Ceraceosorales</taxon>
        <taxon>Ceraceosoraceae</taxon>
        <taxon>Ceraceosorus</taxon>
    </lineage>
</organism>
<feature type="region of interest" description="Disordered" evidence="3">
    <location>
        <begin position="186"/>
        <end position="207"/>
    </location>
</feature>
<dbReference type="InterPro" id="IPR035979">
    <property type="entry name" value="RBD_domain_sf"/>
</dbReference>
<evidence type="ECO:0000259" key="4">
    <source>
        <dbReference type="PROSITE" id="PS50102"/>
    </source>
</evidence>